<proteinExistence type="predicted"/>
<sequence>MEYFPAQLAPHNMVEELTGAKPMRHQLFYVFRFSSLTLVVFSCIQLLHCCPPHTCTHVAPYWRECELQCLCCLLMCVCPYHMIYCRIGKVVEQCPSPKPLLGPSPRPPTSNAVWPLGMPRSSINTQLIHHICPSSITYLSHRQSVSQTVSPIDVLGACRQLRFQVYSHTDYFVLLQRRREEGQPVWSPVFVLSFLFVFSCPVSTMSPPLTASILSSQVCRLKLVSVF</sequence>
<dbReference type="Proteomes" id="UP001345963">
    <property type="component" value="Unassembled WGS sequence"/>
</dbReference>
<dbReference type="EMBL" id="JAHUTI010004968">
    <property type="protein sequence ID" value="MED6234122.1"/>
    <property type="molecule type" value="Genomic_DNA"/>
</dbReference>
<accession>A0ABU7A7P4</accession>
<evidence type="ECO:0000313" key="1">
    <source>
        <dbReference type="EMBL" id="MED6234122.1"/>
    </source>
</evidence>
<keyword evidence="2" id="KW-1185">Reference proteome</keyword>
<gene>
    <name evidence="1" type="ORF">ATANTOWER_022653</name>
</gene>
<protein>
    <submittedName>
        <fullName evidence="1">Uncharacterized protein</fullName>
    </submittedName>
</protein>
<comment type="caution">
    <text evidence="1">The sequence shown here is derived from an EMBL/GenBank/DDBJ whole genome shotgun (WGS) entry which is preliminary data.</text>
</comment>
<evidence type="ECO:0000313" key="2">
    <source>
        <dbReference type="Proteomes" id="UP001345963"/>
    </source>
</evidence>
<name>A0ABU7A7P4_9TELE</name>
<organism evidence="1 2">
    <name type="scientific">Ataeniobius toweri</name>
    <dbReference type="NCBI Taxonomy" id="208326"/>
    <lineage>
        <taxon>Eukaryota</taxon>
        <taxon>Metazoa</taxon>
        <taxon>Chordata</taxon>
        <taxon>Craniata</taxon>
        <taxon>Vertebrata</taxon>
        <taxon>Euteleostomi</taxon>
        <taxon>Actinopterygii</taxon>
        <taxon>Neopterygii</taxon>
        <taxon>Teleostei</taxon>
        <taxon>Neoteleostei</taxon>
        <taxon>Acanthomorphata</taxon>
        <taxon>Ovalentaria</taxon>
        <taxon>Atherinomorphae</taxon>
        <taxon>Cyprinodontiformes</taxon>
        <taxon>Goodeidae</taxon>
        <taxon>Ataeniobius</taxon>
    </lineage>
</organism>
<reference evidence="1 2" key="1">
    <citation type="submission" date="2021-07" db="EMBL/GenBank/DDBJ databases">
        <authorList>
            <person name="Palmer J.M."/>
        </authorList>
    </citation>
    <scope>NUCLEOTIDE SEQUENCE [LARGE SCALE GENOMIC DNA]</scope>
    <source>
        <strain evidence="1 2">AT_MEX2019</strain>
        <tissue evidence="1">Muscle</tissue>
    </source>
</reference>